<comment type="caution">
    <text evidence="1">The sequence shown here is derived from an EMBL/GenBank/DDBJ whole genome shotgun (WGS) entry which is preliminary data.</text>
</comment>
<keyword evidence="2" id="KW-1185">Reference proteome</keyword>
<proteinExistence type="predicted"/>
<dbReference type="RefSeq" id="XP_026601213.1">
    <property type="nucleotide sequence ID" value="XM_026750209.1"/>
</dbReference>
<name>A0A3D8R9F3_9EURO</name>
<dbReference type="GeneID" id="38118563"/>
<evidence type="ECO:0000313" key="2">
    <source>
        <dbReference type="Proteomes" id="UP000256690"/>
    </source>
</evidence>
<organism evidence="1 2">
    <name type="scientific">Aspergillus mulundensis</name>
    <dbReference type="NCBI Taxonomy" id="1810919"/>
    <lineage>
        <taxon>Eukaryota</taxon>
        <taxon>Fungi</taxon>
        <taxon>Dikarya</taxon>
        <taxon>Ascomycota</taxon>
        <taxon>Pezizomycotina</taxon>
        <taxon>Eurotiomycetes</taxon>
        <taxon>Eurotiomycetidae</taxon>
        <taxon>Eurotiales</taxon>
        <taxon>Aspergillaceae</taxon>
        <taxon>Aspergillus</taxon>
        <taxon>Aspergillus subgen. Nidulantes</taxon>
    </lineage>
</organism>
<evidence type="ECO:0000313" key="1">
    <source>
        <dbReference type="EMBL" id="RDW70682.1"/>
    </source>
</evidence>
<gene>
    <name evidence="1" type="ORF">DSM5745_08193</name>
</gene>
<dbReference type="OrthoDB" id="4499271at2759"/>
<sequence>MSGSNVGCWPAALTAEMLDKAGVPNVLWGWWSFSLTNVYHPFPEVEFVVVDDKLDAAVAALKTSNRMRFCADPNCPETRADKYPNERQPRYVNQATSQHMISPAMAAQIMATNRFHILADQHFHLDARGGRFSILRLYRKSRMLWWLPEIPLGPVGNDDLILSTDPSIPASRENGGMGTGPWTDLYPVKTLRAARLYESVILLFCIHWAAADESYDVLDNMVSTGVMDTKKEDKSKNPVYVEIRDNLKPEFKAVWDSFHPPVPRTTPRTENINFPLLRLRKKLLAGELSQSLNMPPLPLINPNALVRLPDIE</sequence>
<accession>A0A3D8R9F3</accession>
<dbReference type="AlphaFoldDB" id="A0A3D8R9F3"/>
<protein>
    <submittedName>
        <fullName evidence="1">Uncharacterized protein</fullName>
    </submittedName>
</protein>
<dbReference type="EMBL" id="PVWQ01000010">
    <property type="protein sequence ID" value="RDW70682.1"/>
    <property type="molecule type" value="Genomic_DNA"/>
</dbReference>
<reference evidence="1 2" key="1">
    <citation type="journal article" date="2018" name="IMA Fungus">
        <title>IMA Genome-F 9: Draft genome sequence of Annulohypoxylon stygium, Aspergillus mulundensis, Berkeleyomyces basicola (syn. Thielaviopsis basicola), Ceratocystis smalleyi, two Cercospora beticola strains, Coleophoma cylindrospora, Fusarium fracticaudum, Phialophora cf. hyalina, and Morchella septimelata.</title>
        <authorList>
            <person name="Wingfield B.D."/>
            <person name="Bills G.F."/>
            <person name="Dong Y."/>
            <person name="Huang W."/>
            <person name="Nel W.J."/>
            <person name="Swalarsk-Parry B.S."/>
            <person name="Vaghefi N."/>
            <person name="Wilken P.M."/>
            <person name="An Z."/>
            <person name="de Beer Z.W."/>
            <person name="De Vos L."/>
            <person name="Chen L."/>
            <person name="Duong T.A."/>
            <person name="Gao Y."/>
            <person name="Hammerbacher A."/>
            <person name="Kikkert J.R."/>
            <person name="Li Y."/>
            <person name="Li H."/>
            <person name="Li K."/>
            <person name="Li Q."/>
            <person name="Liu X."/>
            <person name="Ma X."/>
            <person name="Naidoo K."/>
            <person name="Pethybridge S.J."/>
            <person name="Sun J."/>
            <person name="Steenkamp E.T."/>
            <person name="van der Nest M.A."/>
            <person name="van Wyk S."/>
            <person name="Wingfield M.J."/>
            <person name="Xiong C."/>
            <person name="Yue Q."/>
            <person name="Zhang X."/>
        </authorList>
    </citation>
    <scope>NUCLEOTIDE SEQUENCE [LARGE SCALE GENOMIC DNA]</scope>
    <source>
        <strain evidence="1 2">DSM 5745</strain>
    </source>
</reference>
<dbReference type="Proteomes" id="UP000256690">
    <property type="component" value="Unassembled WGS sequence"/>
</dbReference>